<dbReference type="NCBIfam" id="TIGR00229">
    <property type="entry name" value="sensory_box"/>
    <property type="match status" value="1"/>
</dbReference>
<evidence type="ECO:0000256" key="2">
    <source>
        <dbReference type="ARBA" id="ARBA00034247"/>
    </source>
</evidence>
<dbReference type="GO" id="GO:0006355">
    <property type="term" value="P:regulation of DNA-templated transcription"/>
    <property type="evidence" value="ECO:0007669"/>
    <property type="project" value="InterPro"/>
</dbReference>
<dbReference type="Gene3D" id="3.30.70.270">
    <property type="match status" value="1"/>
</dbReference>
<dbReference type="Gene3D" id="3.30.450.20">
    <property type="entry name" value="PAS domain"/>
    <property type="match status" value="2"/>
</dbReference>
<accession>A0A154KVU7</accession>
<dbReference type="PROSITE" id="PS50887">
    <property type="entry name" value="GGDEF"/>
    <property type="match status" value="1"/>
</dbReference>
<proteinExistence type="predicted"/>
<dbReference type="InterPro" id="IPR029787">
    <property type="entry name" value="Nucleotide_cyclase"/>
</dbReference>
<dbReference type="PANTHER" id="PTHR45138">
    <property type="entry name" value="REGULATORY COMPONENTS OF SENSORY TRANSDUCTION SYSTEM"/>
    <property type="match status" value="1"/>
</dbReference>
<reference evidence="5 6" key="2">
    <citation type="submission" date="2017-08" db="EMBL/GenBank/DDBJ databases">
        <authorList>
            <person name="de Groot N.N."/>
        </authorList>
    </citation>
    <scope>NUCLEOTIDE SEQUENCE [LARGE SCALE GENOMIC DNA]</scope>
    <source>
        <strain evidence="5 6">USBA 78</strain>
    </source>
</reference>
<evidence type="ECO:0000313" key="4">
    <source>
        <dbReference type="EMBL" id="RCK48556.1"/>
    </source>
</evidence>
<dbReference type="Pfam" id="PF00989">
    <property type="entry name" value="PAS"/>
    <property type="match status" value="1"/>
</dbReference>
<organism evidence="4 7">
    <name type="scientific">Thalassospira xiamenensis</name>
    <dbReference type="NCBI Taxonomy" id="220697"/>
    <lineage>
        <taxon>Bacteria</taxon>
        <taxon>Pseudomonadati</taxon>
        <taxon>Pseudomonadota</taxon>
        <taxon>Alphaproteobacteria</taxon>
        <taxon>Rhodospirillales</taxon>
        <taxon>Thalassospiraceae</taxon>
        <taxon>Thalassospira</taxon>
    </lineage>
</organism>
<evidence type="ECO:0000313" key="7">
    <source>
        <dbReference type="Proteomes" id="UP000252266"/>
    </source>
</evidence>
<dbReference type="Pfam" id="PF13188">
    <property type="entry name" value="PAS_8"/>
    <property type="match status" value="1"/>
</dbReference>
<dbReference type="InterPro" id="IPR035965">
    <property type="entry name" value="PAS-like_dom_sf"/>
</dbReference>
<dbReference type="EMBL" id="JPWJ01000008">
    <property type="protein sequence ID" value="RCK48556.1"/>
    <property type="molecule type" value="Genomic_DNA"/>
</dbReference>
<dbReference type="EC" id="2.7.7.65" evidence="1"/>
<dbReference type="InterPro" id="IPR013767">
    <property type="entry name" value="PAS_fold"/>
</dbReference>
<dbReference type="Pfam" id="PF00990">
    <property type="entry name" value="GGDEF"/>
    <property type="match status" value="1"/>
</dbReference>
<feature type="domain" description="GGDEF" evidence="3">
    <location>
        <begin position="399"/>
        <end position="538"/>
    </location>
</feature>
<dbReference type="NCBIfam" id="TIGR00254">
    <property type="entry name" value="GGDEF"/>
    <property type="match status" value="1"/>
</dbReference>
<dbReference type="Proteomes" id="UP000219068">
    <property type="component" value="Unassembled WGS sequence"/>
</dbReference>
<evidence type="ECO:0000313" key="6">
    <source>
        <dbReference type="Proteomes" id="UP000219068"/>
    </source>
</evidence>
<dbReference type="PANTHER" id="PTHR45138:SF9">
    <property type="entry name" value="DIGUANYLATE CYCLASE DGCM-RELATED"/>
    <property type="match status" value="1"/>
</dbReference>
<dbReference type="AlphaFoldDB" id="A0A154KVU7"/>
<protein>
    <recommendedName>
        <fullName evidence="1">diguanylate cyclase</fullName>
        <ecNumber evidence="1">2.7.7.65</ecNumber>
    </recommendedName>
</protein>
<dbReference type="InterPro" id="IPR000014">
    <property type="entry name" value="PAS"/>
</dbReference>
<dbReference type="FunFam" id="3.30.70.270:FF:000001">
    <property type="entry name" value="Diguanylate cyclase domain protein"/>
    <property type="match status" value="1"/>
</dbReference>
<dbReference type="Pfam" id="PF13426">
    <property type="entry name" value="PAS_9"/>
    <property type="match status" value="1"/>
</dbReference>
<dbReference type="SMART" id="SM00091">
    <property type="entry name" value="PAS"/>
    <property type="match status" value="3"/>
</dbReference>
<dbReference type="RefSeq" id="WP_062949313.1">
    <property type="nucleotide sequence ID" value="NZ_JPWD01000003.1"/>
</dbReference>
<evidence type="ECO:0000256" key="1">
    <source>
        <dbReference type="ARBA" id="ARBA00012528"/>
    </source>
</evidence>
<reference evidence="4 7" key="1">
    <citation type="submission" date="2014-07" db="EMBL/GenBank/DDBJ databases">
        <title>Draft genome sequence of Thalassospira xiamenensis IB13.</title>
        <authorList>
            <person name="Lai Q."/>
            <person name="Shao Z."/>
        </authorList>
    </citation>
    <scope>NUCLEOTIDE SEQUENCE [LARGE SCALE GENOMIC DNA]</scope>
    <source>
        <strain evidence="4 7">IB13</strain>
    </source>
</reference>
<name>A0A154KVU7_9PROT</name>
<evidence type="ECO:0000259" key="3">
    <source>
        <dbReference type="PROSITE" id="PS50887"/>
    </source>
</evidence>
<evidence type="ECO:0000313" key="5">
    <source>
        <dbReference type="EMBL" id="SOB92557.1"/>
    </source>
</evidence>
<dbReference type="GO" id="GO:0052621">
    <property type="term" value="F:diguanylate cyclase activity"/>
    <property type="evidence" value="ECO:0007669"/>
    <property type="project" value="UniProtKB-EC"/>
</dbReference>
<dbReference type="EMBL" id="OBMM01000001">
    <property type="protein sequence ID" value="SOB92557.1"/>
    <property type="molecule type" value="Genomic_DNA"/>
</dbReference>
<gene>
    <name evidence="5" type="ORF">SAMN05428964_101611</name>
    <name evidence="4" type="ORF">TH44_15650</name>
</gene>
<dbReference type="Proteomes" id="UP000252266">
    <property type="component" value="Unassembled WGS sequence"/>
</dbReference>
<comment type="catalytic activity">
    <reaction evidence="2">
        <text>2 GTP = 3',3'-c-di-GMP + 2 diphosphate</text>
        <dbReference type="Rhea" id="RHEA:24898"/>
        <dbReference type="ChEBI" id="CHEBI:33019"/>
        <dbReference type="ChEBI" id="CHEBI:37565"/>
        <dbReference type="ChEBI" id="CHEBI:58805"/>
        <dbReference type="EC" id="2.7.7.65"/>
    </reaction>
</comment>
<dbReference type="InterPro" id="IPR000160">
    <property type="entry name" value="GGDEF_dom"/>
</dbReference>
<dbReference type="SUPFAM" id="SSF55785">
    <property type="entry name" value="PYP-like sensor domain (PAS domain)"/>
    <property type="match status" value="2"/>
</dbReference>
<dbReference type="InterPro" id="IPR050469">
    <property type="entry name" value="Diguanylate_Cyclase"/>
</dbReference>
<dbReference type="SMART" id="SM00267">
    <property type="entry name" value="GGDEF"/>
    <property type="match status" value="1"/>
</dbReference>
<dbReference type="InterPro" id="IPR043128">
    <property type="entry name" value="Rev_trsase/Diguanyl_cyclase"/>
</dbReference>
<sequence length="544" mass="61090">MRFEPTEIARLYGRSRVGVVVHRDLTAVYVNDAYAKMLGRKDVKDFMSEPDLRQYIPPSFHYEAAKLVAEFQKATGFHGWKKVYNLRTDGTPVWMEISDETVEWADENAVLTTAQLIDNGTTAMQVDHMLGRSFIGVMVHRDMTALYVNDAFARLMGAENASAFMEKPNILRFIPEADRERALKHVADILHGEREGERHRVRDVLDNGNIVWRDLTDERILWHDGRPAILTTAHDVREEVEMNEALMRTKAGLEEAVTEVIRMVPSAVAMLDIRQNVVNYNREFARLFGTEQGNSDDAPVFDITILREMYDAMIKSGHGHANNESVKTPSGCHADIRMNLMEDGGVMVSALDISSHKRKEQHLDALASTDPLTGALNRRGFESAVSRLREIRQLKGKVWQFGLVVLDVDYFKYVNDTYGHSVGDRVLEKIAVTLRQALRDDDLVVRLGGEEFAVLLPSATAAVTKRIAERLATMIRAIEIPVGNSGDENVTITASFGVTVGGELRGQFVELEQAMLTADRAMYAAKEAGRDCIKFLTFDDDIDS</sequence>
<dbReference type="SUPFAM" id="SSF55073">
    <property type="entry name" value="Nucleotide cyclase"/>
    <property type="match status" value="1"/>
</dbReference>
<dbReference type="CDD" id="cd01949">
    <property type="entry name" value="GGDEF"/>
    <property type="match status" value="1"/>
</dbReference>